<comment type="similarity">
    <text evidence="1 5">Belongs to the 5'-nucleotidase family.</text>
</comment>
<dbReference type="NCBIfam" id="NF007109">
    <property type="entry name" value="PRK09558.1"/>
    <property type="match status" value="1"/>
</dbReference>
<dbReference type="Gene3D" id="3.90.780.10">
    <property type="entry name" value="5'-Nucleotidase, C-terminal domain"/>
    <property type="match status" value="1"/>
</dbReference>
<reference evidence="8" key="1">
    <citation type="submission" date="2016-08" db="EMBL/GenBank/DDBJ databases">
        <authorList>
            <person name="Varghese N."/>
            <person name="Submissions Spin"/>
        </authorList>
    </citation>
    <scope>NUCLEOTIDE SEQUENCE [LARGE SCALE GENOMIC DNA]</scope>
    <source>
        <strain evidence="8">REICA_082</strain>
    </source>
</reference>
<dbReference type="RefSeq" id="WP_088238165.1">
    <property type="nucleotide sequence ID" value="NZ_FMAY01000001.1"/>
</dbReference>
<dbReference type="GO" id="GO:0030288">
    <property type="term" value="C:outer membrane-bounded periplasmic space"/>
    <property type="evidence" value="ECO:0007669"/>
    <property type="project" value="TreeGrafter"/>
</dbReference>
<name>A0A1C3ZA35_9ENTR</name>
<evidence type="ECO:0000256" key="2">
    <source>
        <dbReference type="ARBA" id="ARBA00022723"/>
    </source>
</evidence>
<keyword evidence="4 5" id="KW-0547">Nucleotide-binding</keyword>
<dbReference type="OrthoDB" id="9803927at2"/>
<keyword evidence="3" id="KW-0732">Signal</keyword>
<feature type="domain" description="Capsule synthesis protein CapA" evidence="6">
    <location>
        <begin position="62"/>
        <end position="265"/>
    </location>
</feature>
<dbReference type="AlphaFoldDB" id="A0A1C3ZA35"/>
<proteinExistence type="inferred from homology"/>
<dbReference type="GO" id="GO:0008768">
    <property type="term" value="F:UDP-sugar diphosphatase activity"/>
    <property type="evidence" value="ECO:0007669"/>
    <property type="project" value="TreeGrafter"/>
</dbReference>
<dbReference type="PANTHER" id="PTHR11575">
    <property type="entry name" value="5'-NUCLEOTIDASE-RELATED"/>
    <property type="match status" value="1"/>
</dbReference>
<dbReference type="GO" id="GO:0008253">
    <property type="term" value="F:5'-nucleotidase activity"/>
    <property type="evidence" value="ECO:0007669"/>
    <property type="project" value="TreeGrafter"/>
</dbReference>
<evidence type="ECO:0000313" key="7">
    <source>
        <dbReference type="EMBL" id="SCB79205.1"/>
    </source>
</evidence>
<dbReference type="GO" id="GO:0000166">
    <property type="term" value="F:nucleotide binding"/>
    <property type="evidence" value="ECO:0007669"/>
    <property type="project" value="UniProtKB-KW"/>
</dbReference>
<dbReference type="PROSITE" id="PS00786">
    <property type="entry name" value="5_NUCLEOTIDASE_2"/>
    <property type="match status" value="1"/>
</dbReference>
<dbReference type="SUPFAM" id="SSF56300">
    <property type="entry name" value="Metallo-dependent phosphatases"/>
    <property type="match status" value="1"/>
</dbReference>
<keyword evidence="2" id="KW-0479">Metal-binding</keyword>
<dbReference type="InterPro" id="IPR006179">
    <property type="entry name" value="5_nucleotidase/apyrase"/>
</dbReference>
<organism evidence="7 8">
    <name type="scientific">Kosakonia oryzendophytica</name>
    <dbReference type="NCBI Taxonomy" id="1005665"/>
    <lineage>
        <taxon>Bacteria</taxon>
        <taxon>Pseudomonadati</taxon>
        <taxon>Pseudomonadota</taxon>
        <taxon>Gammaproteobacteria</taxon>
        <taxon>Enterobacterales</taxon>
        <taxon>Enterobacteriaceae</taxon>
        <taxon>Kosakonia</taxon>
    </lineage>
</organism>
<evidence type="ECO:0000256" key="4">
    <source>
        <dbReference type="ARBA" id="ARBA00022741"/>
    </source>
</evidence>
<evidence type="ECO:0000256" key="3">
    <source>
        <dbReference type="ARBA" id="ARBA00022729"/>
    </source>
</evidence>
<dbReference type="PRINTS" id="PR01607">
    <property type="entry name" value="APYRASEFAMLY"/>
</dbReference>
<dbReference type="Pfam" id="PF00149">
    <property type="entry name" value="Metallophos"/>
    <property type="match status" value="1"/>
</dbReference>
<dbReference type="InterPro" id="IPR006146">
    <property type="entry name" value="5'-Nucleotdase_CS"/>
</dbReference>
<dbReference type="GO" id="GO:0046872">
    <property type="term" value="F:metal ion binding"/>
    <property type="evidence" value="ECO:0007669"/>
    <property type="project" value="UniProtKB-KW"/>
</dbReference>
<dbReference type="Gene3D" id="3.60.21.10">
    <property type="match status" value="1"/>
</dbReference>
<dbReference type="SUPFAM" id="SSF55816">
    <property type="entry name" value="5'-nucleotidase (syn. UDP-sugar hydrolase), C-terminal domain"/>
    <property type="match status" value="1"/>
</dbReference>
<dbReference type="Pfam" id="PF02872">
    <property type="entry name" value="5_nucleotid_C"/>
    <property type="match status" value="1"/>
</dbReference>
<dbReference type="EMBL" id="FMAY01000001">
    <property type="protein sequence ID" value="SCB79205.1"/>
    <property type="molecule type" value="Genomic_DNA"/>
</dbReference>
<dbReference type="GO" id="GO:0009166">
    <property type="term" value="P:nucleotide catabolic process"/>
    <property type="evidence" value="ECO:0007669"/>
    <property type="project" value="InterPro"/>
</dbReference>
<dbReference type="Proteomes" id="UP000198975">
    <property type="component" value="Unassembled WGS sequence"/>
</dbReference>
<keyword evidence="5" id="KW-0378">Hydrolase</keyword>
<dbReference type="InterPro" id="IPR036907">
    <property type="entry name" value="5'-Nucleotdase_C_sf"/>
</dbReference>
<evidence type="ECO:0000256" key="5">
    <source>
        <dbReference type="RuleBase" id="RU362119"/>
    </source>
</evidence>
<keyword evidence="8" id="KW-1185">Reference proteome</keyword>
<dbReference type="InterPro" id="IPR008334">
    <property type="entry name" value="5'-Nucleotdase_C"/>
</dbReference>
<protein>
    <submittedName>
        <fullName evidence="7">5'-nucleotidase / UDP-sugar diphosphatase</fullName>
    </submittedName>
</protein>
<dbReference type="InterPro" id="IPR004843">
    <property type="entry name" value="Calcineurin-like_PHP"/>
</dbReference>
<evidence type="ECO:0000256" key="1">
    <source>
        <dbReference type="ARBA" id="ARBA00006654"/>
    </source>
</evidence>
<accession>A0A1C3ZA35</accession>
<sequence>MLFFRYLFILFALPFLLIQTGYASQQSRDETVFLTVLHTNDHHGAYWQDKEGNNGLVNRFAMIERIRNEVAAQGGAVLLLDAGDVNTGTPESDLLLAEPDFKAMAKMGYDAMTVGNHEFDNTHDILQRQQGWAGFPFLSANIYNNKTSHRAFTPYAFFEKKGLKIGVLGLTSVDTRIVGSKAILANLDFRPHVSEARKVLAEMAKEKPDVVIALTHLGYYYDGKHGSSAPGDVELARELPPGSVDMIIGGHTHTAVCVGDKALDADWRKHADCKPDRQNGIWIMQALDSGRYLGRADFIWQKGQLTLKRYQLLPVVASTEAETPAVQALYTLLQGYKKHIDTQLSVPVGMFRQTFEGDRDVVRSQQTNMGQLIIAAQMDKTQADFGVISSGSIRSSISAGPVTYRDVLKVQPFGNSVTYVALTGKEIIDYLNVVAFKTAGSGAYAQFHNIAFDRDNGKVAHVTISGKPLEMDKTYRMSLPSYNATGGDGYPELNQHSGYVNTGYIDAEVLKSYIARKYPL</sequence>
<evidence type="ECO:0000313" key="8">
    <source>
        <dbReference type="Proteomes" id="UP000198975"/>
    </source>
</evidence>
<dbReference type="SMART" id="SM00854">
    <property type="entry name" value="PGA_cap"/>
    <property type="match status" value="1"/>
</dbReference>
<evidence type="ECO:0000259" key="6">
    <source>
        <dbReference type="SMART" id="SM00854"/>
    </source>
</evidence>
<dbReference type="InterPro" id="IPR019079">
    <property type="entry name" value="Capsule_synth_CapA"/>
</dbReference>
<dbReference type="InterPro" id="IPR029052">
    <property type="entry name" value="Metallo-depent_PP-like"/>
</dbReference>
<gene>
    <name evidence="7" type="ORF">GA0061071_101475</name>
</gene>
<dbReference type="PANTHER" id="PTHR11575:SF46">
    <property type="entry name" value="PROTEIN USHA"/>
    <property type="match status" value="1"/>
</dbReference>